<keyword evidence="3" id="KW-1185">Reference proteome</keyword>
<reference evidence="2 3" key="1">
    <citation type="journal article" date="2019" name="Int. J. Syst. Evol. Microbiol.">
        <title>The Global Catalogue of Microorganisms (GCM) 10K type strain sequencing project: providing services to taxonomists for standard genome sequencing and annotation.</title>
        <authorList>
            <consortium name="The Broad Institute Genomics Platform"/>
            <consortium name="The Broad Institute Genome Sequencing Center for Infectious Disease"/>
            <person name="Wu L."/>
            <person name="Ma J."/>
        </authorList>
    </citation>
    <scope>NUCLEOTIDE SEQUENCE [LARGE SCALE GENOMIC DNA]</scope>
    <source>
        <strain evidence="2 3">JCM 30072</strain>
    </source>
</reference>
<organism evidence="2 3">
    <name type="scientific">Halovenus salina</name>
    <dbReference type="NCBI Taxonomy" id="1510225"/>
    <lineage>
        <taxon>Archaea</taxon>
        <taxon>Methanobacteriati</taxon>
        <taxon>Methanobacteriota</taxon>
        <taxon>Stenosarchaea group</taxon>
        <taxon>Halobacteria</taxon>
        <taxon>Halobacteriales</taxon>
        <taxon>Haloarculaceae</taxon>
        <taxon>Halovenus</taxon>
    </lineage>
</organism>
<comment type="caution">
    <text evidence="2">The sequence shown here is derived from an EMBL/GenBank/DDBJ whole genome shotgun (WGS) entry which is preliminary data.</text>
</comment>
<sequence length="65" mass="7278">MNETDPVMRAARNGFAVLMVALLALWAYGFTTEGGPTQRLFDLLLLGAFVYWVSQLYYSRQASGE</sequence>
<proteinExistence type="predicted"/>
<dbReference type="Proteomes" id="UP001596445">
    <property type="component" value="Unassembled WGS sequence"/>
</dbReference>
<keyword evidence="1" id="KW-1133">Transmembrane helix</keyword>
<dbReference type="RefSeq" id="WP_267163257.1">
    <property type="nucleotide sequence ID" value="NZ_CP112972.1"/>
</dbReference>
<protein>
    <submittedName>
        <fullName evidence="2">Uncharacterized protein</fullName>
    </submittedName>
</protein>
<evidence type="ECO:0000313" key="2">
    <source>
        <dbReference type="EMBL" id="MFC7057498.1"/>
    </source>
</evidence>
<evidence type="ECO:0000313" key="3">
    <source>
        <dbReference type="Proteomes" id="UP001596445"/>
    </source>
</evidence>
<feature type="transmembrane region" description="Helical" evidence="1">
    <location>
        <begin position="39"/>
        <end position="58"/>
    </location>
</feature>
<accession>A0ABD5W012</accession>
<keyword evidence="1" id="KW-0812">Transmembrane</keyword>
<gene>
    <name evidence="2" type="ORF">ACFQQG_04055</name>
</gene>
<keyword evidence="1" id="KW-0472">Membrane</keyword>
<name>A0ABD5W012_9EURY</name>
<evidence type="ECO:0000256" key="1">
    <source>
        <dbReference type="SAM" id="Phobius"/>
    </source>
</evidence>
<dbReference type="EMBL" id="JBHSZI010000001">
    <property type="protein sequence ID" value="MFC7057498.1"/>
    <property type="molecule type" value="Genomic_DNA"/>
</dbReference>
<dbReference type="GeneID" id="76629367"/>
<dbReference type="AlphaFoldDB" id="A0ABD5W012"/>